<protein>
    <submittedName>
        <fullName evidence="2">Retrotransposon gag protein</fullName>
    </submittedName>
</protein>
<accession>A0A1R3KGL7</accession>
<feature type="domain" description="Retrotransposon gag" evidence="1">
    <location>
        <begin position="38"/>
        <end position="126"/>
    </location>
</feature>
<dbReference type="AlphaFoldDB" id="A0A1R3KGL7"/>
<keyword evidence="3" id="KW-1185">Reference proteome</keyword>
<dbReference type="EMBL" id="AWUE01013674">
    <property type="protein sequence ID" value="OMP06247.1"/>
    <property type="molecule type" value="Genomic_DNA"/>
</dbReference>
<name>A0A1R3KGL7_9ROSI</name>
<dbReference type="InterPro" id="IPR005162">
    <property type="entry name" value="Retrotrans_gag_dom"/>
</dbReference>
<dbReference type="Proteomes" id="UP000187203">
    <property type="component" value="Unassembled WGS sequence"/>
</dbReference>
<dbReference type="STRING" id="93759.A0A1R3KGL7"/>
<evidence type="ECO:0000313" key="2">
    <source>
        <dbReference type="EMBL" id="OMP06247.1"/>
    </source>
</evidence>
<gene>
    <name evidence="2" type="ORF">COLO4_08247</name>
</gene>
<evidence type="ECO:0000259" key="1">
    <source>
        <dbReference type="Pfam" id="PF03732"/>
    </source>
</evidence>
<sequence length="213" mass="24898">MPEFEKYDGTKNPRDHILSFQNKMVPFSTDDKFLMYSFMFSLTGSAITWYNQLDPRSIQSWSDMTKAFLAHFKYLMDLAPTRDTLTNMARKPEESLTAYGQRFREVGLMVPGLPEREVNSLFLRTLPKEYFKALLPKMTESYSSLIMTGEAMEAAKKMGYMDDVSEHAKRGQRKRKERYTQWEKQISSLGIRDNNITQETTELLRLLSLSQRP</sequence>
<dbReference type="PANTHER" id="PTHR33223:SF8">
    <property type="entry name" value="OS04G0172440 PROTEIN"/>
    <property type="match status" value="1"/>
</dbReference>
<reference evidence="3" key="1">
    <citation type="submission" date="2013-09" db="EMBL/GenBank/DDBJ databases">
        <title>Corchorus olitorius genome sequencing.</title>
        <authorList>
            <person name="Alam M."/>
            <person name="Haque M.S."/>
            <person name="Islam M.S."/>
            <person name="Emdad E.M."/>
            <person name="Islam M.M."/>
            <person name="Ahmed B."/>
            <person name="Halim A."/>
            <person name="Hossen Q.M.M."/>
            <person name="Hossain M.Z."/>
            <person name="Ahmed R."/>
            <person name="Khan M.M."/>
            <person name="Islam R."/>
            <person name="Rashid M.M."/>
            <person name="Khan S.A."/>
            <person name="Rahman M.S."/>
            <person name="Alam M."/>
            <person name="Yahiya A.S."/>
            <person name="Khan M.S."/>
            <person name="Azam M.S."/>
            <person name="Haque T."/>
            <person name="Lashkar M.Z.H."/>
            <person name="Akhand A.I."/>
            <person name="Morshed G."/>
            <person name="Roy S."/>
            <person name="Uddin K.S."/>
            <person name="Rabeya T."/>
            <person name="Hossain A.S."/>
            <person name="Chowdhury A."/>
            <person name="Snigdha A.R."/>
            <person name="Mortoza M.S."/>
            <person name="Matin S.A."/>
            <person name="Hoque S.M.E."/>
            <person name="Islam M.K."/>
            <person name="Roy D.K."/>
            <person name="Haider R."/>
            <person name="Moosa M.M."/>
            <person name="Elias S.M."/>
            <person name="Hasan A.M."/>
            <person name="Jahan S."/>
            <person name="Shafiuddin M."/>
            <person name="Mahmood N."/>
            <person name="Shommy N.S."/>
        </authorList>
    </citation>
    <scope>NUCLEOTIDE SEQUENCE [LARGE SCALE GENOMIC DNA]</scope>
    <source>
        <strain evidence="3">cv. O-4</strain>
    </source>
</reference>
<organism evidence="2 3">
    <name type="scientific">Corchorus olitorius</name>
    <dbReference type="NCBI Taxonomy" id="93759"/>
    <lineage>
        <taxon>Eukaryota</taxon>
        <taxon>Viridiplantae</taxon>
        <taxon>Streptophyta</taxon>
        <taxon>Embryophyta</taxon>
        <taxon>Tracheophyta</taxon>
        <taxon>Spermatophyta</taxon>
        <taxon>Magnoliopsida</taxon>
        <taxon>eudicotyledons</taxon>
        <taxon>Gunneridae</taxon>
        <taxon>Pentapetalae</taxon>
        <taxon>rosids</taxon>
        <taxon>malvids</taxon>
        <taxon>Malvales</taxon>
        <taxon>Malvaceae</taxon>
        <taxon>Grewioideae</taxon>
        <taxon>Apeibeae</taxon>
        <taxon>Corchorus</taxon>
    </lineage>
</organism>
<comment type="caution">
    <text evidence="2">The sequence shown here is derived from an EMBL/GenBank/DDBJ whole genome shotgun (WGS) entry which is preliminary data.</text>
</comment>
<evidence type="ECO:0000313" key="3">
    <source>
        <dbReference type="Proteomes" id="UP000187203"/>
    </source>
</evidence>
<dbReference type="PANTHER" id="PTHR33223">
    <property type="entry name" value="CCHC-TYPE DOMAIN-CONTAINING PROTEIN"/>
    <property type="match status" value="1"/>
</dbReference>
<proteinExistence type="predicted"/>
<dbReference type="OrthoDB" id="1750196at2759"/>
<dbReference type="Pfam" id="PF03732">
    <property type="entry name" value="Retrotrans_gag"/>
    <property type="match status" value="1"/>
</dbReference>